<reference evidence="1" key="1">
    <citation type="submission" date="2017-11" db="EMBL/GenBank/DDBJ databases">
        <title>Complete Genome Sequence from Moraxella oslensis YHS isolated from human skin.</title>
        <authorList>
            <person name="Lee K."/>
            <person name="Lim J.Y."/>
            <person name="Hwang I."/>
        </authorList>
    </citation>
    <scope>NUCLEOTIDE SEQUENCE</scope>
    <source>
        <strain evidence="1">YHS</strain>
    </source>
</reference>
<name>A0AAD0ACS7_FAUOS</name>
<protein>
    <submittedName>
        <fullName evidence="1">Uncharacterized protein</fullName>
    </submittedName>
</protein>
<dbReference type="AlphaFoldDB" id="A0AAD0ACS7"/>
<evidence type="ECO:0000313" key="1">
    <source>
        <dbReference type="EMBL" id="ATQ82780.1"/>
    </source>
</evidence>
<gene>
    <name evidence="1" type="ORF">YHS_02435</name>
</gene>
<sequence length="893" mass="104310">MCDNATQEDNLHNLSQITHWLNQELYDKAKHDELPLLFVELRWLLERASQLRFFVSGESSHFQPIIDSVNQWILTIQNNKKIAQLSQSQVESIELNGIQNQNILRDKKKRQLIAFLASRGQNDKVNDYRATYLLLCLEMAKLTKFTSRINDTLDNTRFLTDKNREFLLPFLPTISEFDSLFDLHKTLDEIKQSDLYGFWQSKNTEAMQAYIKKVRERKLRKGATLRIDTQSATDSELVNFKIKEEIQQFFLPVDNYVNQNTGIVKQKKSKPETIEPEVIENESFTDDITGDVVLPLSTINENIENDVTNNTEINEPQHEIKEAYNQVTPKKRISPAVDIIKAKQQSDAMRKNSMYLSTDTRVASDYEIDTLIKELYAVLSQINIDYSHSDDSSEHNESLKLSQKEQICIFLLAVLLSGSTQIFKTESWWQNAYYVAKYEFSFTPARAVLDDRFNQDFSQKNKLSLNLFFPEKVSTLLYVFANSFNLDDKDEFDEKYVSTVQNQATEYLKKINKAYQTRLSFNKVLDYLKVTLTRRGEDNAIIDIIRMQPIHQTAALSYINASQMNMIYTHQTFFRTLQKTVNVEEQADNLSIHDYQDLALVDLVALPEDEEFYRDDIEPQMGTALLLNEEKLKNKWILPLKDKLLALFKITDVTPEKFVERHNFFMDYLYVLMGLSSGYRPVIETFGRLQDIDLHTSAYFISDKENRVDDDIGRFIYLPEIAVLQIKNYIAYLHQYSQFYYRKQQIVAQEFDKVLHSQQGIILYLTSENDQIIAESQQNNPWIAQRLAQYANLPLNWYRHHIRSLRNTGMSLYGQVFNDTNHFTPDIIGAWMGHTDELGYDYFDITSGLKRSQLQDLASLINTKLAEYGFEAIDMCQWINLDKESRNGRVRPE</sequence>
<proteinExistence type="predicted"/>
<accession>A0AAD0ACS7</accession>
<organism evidence="1">
    <name type="scientific">Faucicola osloensis</name>
    <name type="common">Moraxella osloensis</name>
    <dbReference type="NCBI Taxonomy" id="34062"/>
    <lineage>
        <taxon>Bacteria</taxon>
        <taxon>Pseudomonadati</taxon>
        <taxon>Pseudomonadota</taxon>
        <taxon>Gammaproteobacteria</taxon>
        <taxon>Moraxellales</taxon>
        <taxon>Moraxellaceae</taxon>
        <taxon>Faucicola</taxon>
    </lineage>
</organism>
<dbReference type="EMBL" id="CP024176">
    <property type="protein sequence ID" value="ATQ82780.1"/>
    <property type="molecule type" value="Genomic_DNA"/>
</dbReference>